<keyword evidence="8 11" id="KW-0472">Membrane</keyword>
<evidence type="ECO:0000256" key="2">
    <source>
        <dbReference type="ARBA" id="ARBA00021549"/>
    </source>
</evidence>
<comment type="similarity">
    <text evidence="9">Belongs to the GSP H family.</text>
</comment>
<dbReference type="Pfam" id="PF12019">
    <property type="entry name" value="GspH"/>
    <property type="match status" value="1"/>
</dbReference>
<evidence type="ECO:0000313" key="13">
    <source>
        <dbReference type="EMBL" id="MFC6439179.1"/>
    </source>
</evidence>
<evidence type="ECO:0000256" key="9">
    <source>
        <dbReference type="ARBA" id="ARBA00025772"/>
    </source>
</evidence>
<dbReference type="SUPFAM" id="SSF54523">
    <property type="entry name" value="Pili subunits"/>
    <property type="match status" value="1"/>
</dbReference>
<keyword evidence="5" id="KW-0997">Cell inner membrane</keyword>
<evidence type="ECO:0000256" key="10">
    <source>
        <dbReference type="ARBA" id="ARBA00030775"/>
    </source>
</evidence>
<evidence type="ECO:0000256" key="3">
    <source>
        <dbReference type="ARBA" id="ARBA00022475"/>
    </source>
</evidence>
<proteinExistence type="inferred from homology"/>
<dbReference type="NCBIfam" id="TIGR02532">
    <property type="entry name" value="IV_pilin_GFxxxE"/>
    <property type="match status" value="1"/>
</dbReference>
<dbReference type="InterPro" id="IPR012902">
    <property type="entry name" value="N_methyl_site"/>
</dbReference>
<dbReference type="EMBL" id="JBHSUS010000001">
    <property type="protein sequence ID" value="MFC6439179.1"/>
    <property type="molecule type" value="Genomic_DNA"/>
</dbReference>
<feature type="domain" description="General secretion pathway GspH" evidence="12">
    <location>
        <begin position="43"/>
        <end position="152"/>
    </location>
</feature>
<evidence type="ECO:0000256" key="1">
    <source>
        <dbReference type="ARBA" id="ARBA00004377"/>
    </source>
</evidence>
<dbReference type="InterPro" id="IPR045584">
    <property type="entry name" value="Pilin-like"/>
</dbReference>
<dbReference type="RefSeq" id="WP_131259289.1">
    <property type="nucleotide sequence ID" value="NZ_JBHSUS010000001.1"/>
</dbReference>
<evidence type="ECO:0000256" key="6">
    <source>
        <dbReference type="ARBA" id="ARBA00022692"/>
    </source>
</evidence>
<comment type="caution">
    <text evidence="13">The sequence shown here is derived from an EMBL/GenBank/DDBJ whole genome shotgun (WGS) entry which is preliminary data.</text>
</comment>
<evidence type="ECO:0000256" key="5">
    <source>
        <dbReference type="ARBA" id="ARBA00022519"/>
    </source>
</evidence>
<comment type="subcellular location">
    <subcellularLocation>
        <location evidence="1">Cell inner membrane</location>
        <topology evidence="1">Single-pass membrane protein</topology>
    </subcellularLocation>
</comment>
<keyword evidence="6 11" id="KW-0812">Transmembrane</keyword>
<dbReference type="InterPro" id="IPR022346">
    <property type="entry name" value="T2SS_GspH"/>
</dbReference>
<keyword evidence="4" id="KW-0488">Methylation</keyword>
<evidence type="ECO:0000256" key="4">
    <source>
        <dbReference type="ARBA" id="ARBA00022481"/>
    </source>
</evidence>
<organism evidence="13 14">
    <name type="scientific">Pseudobowmanella zhangzhouensis</name>
    <dbReference type="NCBI Taxonomy" id="1537679"/>
    <lineage>
        <taxon>Bacteria</taxon>
        <taxon>Pseudomonadati</taxon>
        <taxon>Pseudomonadota</taxon>
        <taxon>Gammaproteobacteria</taxon>
        <taxon>Alteromonadales</taxon>
        <taxon>Alteromonadaceae</taxon>
    </lineage>
</organism>
<accession>A0ABW1XGM7</accession>
<sequence length="181" mass="19577">MNKQSGLTLMELMIALAIGAILITVVAPNVNHIVQQNQIVAQTNQSSSLLQFARANAVNEQFATTLCPTADFQTCTNNWQQALMVFSDENNDNVRNDDEPLLASTERASATTLISGPAQPFRFNPDGSSNITASLVMCHQNGDETKARGLYIALNGRVKTSQDSNNDGVYEDLDGNAIECP</sequence>
<gene>
    <name evidence="13" type="ORF">ACFP85_03285</name>
</gene>
<protein>
    <recommendedName>
        <fullName evidence="2">Type II secretion system protein H</fullName>
    </recommendedName>
    <alternativeName>
        <fullName evidence="10">General secretion pathway protein H</fullName>
    </alternativeName>
</protein>
<evidence type="ECO:0000256" key="11">
    <source>
        <dbReference type="SAM" id="Phobius"/>
    </source>
</evidence>
<evidence type="ECO:0000256" key="8">
    <source>
        <dbReference type="ARBA" id="ARBA00023136"/>
    </source>
</evidence>
<keyword evidence="3" id="KW-1003">Cell membrane</keyword>
<keyword evidence="7 11" id="KW-1133">Transmembrane helix</keyword>
<evidence type="ECO:0000256" key="7">
    <source>
        <dbReference type="ARBA" id="ARBA00022989"/>
    </source>
</evidence>
<name>A0ABW1XGM7_9ALTE</name>
<evidence type="ECO:0000259" key="12">
    <source>
        <dbReference type="Pfam" id="PF12019"/>
    </source>
</evidence>
<feature type="transmembrane region" description="Helical" evidence="11">
    <location>
        <begin position="12"/>
        <end position="30"/>
    </location>
</feature>
<reference evidence="14" key="1">
    <citation type="journal article" date="2019" name="Int. J. Syst. Evol. Microbiol.">
        <title>The Global Catalogue of Microorganisms (GCM) 10K type strain sequencing project: providing services to taxonomists for standard genome sequencing and annotation.</title>
        <authorList>
            <consortium name="The Broad Institute Genomics Platform"/>
            <consortium name="The Broad Institute Genome Sequencing Center for Infectious Disease"/>
            <person name="Wu L."/>
            <person name="Ma J."/>
        </authorList>
    </citation>
    <scope>NUCLEOTIDE SEQUENCE [LARGE SCALE GENOMIC DNA]</scope>
    <source>
        <strain evidence="14">CGMCC 1.16031</strain>
    </source>
</reference>
<dbReference type="Pfam" id="PF07963">
    <property type="entry name" value="N_methyl"/>
    <property type="match status" value="1"/>
</dbReference>
<evidence type="ECO:0000313" key="14">
    <source>
        <dbReference type="Proteomes" id="UP001596364"/>
    </source>
</evidence>
<dbReference type="Proteomes" id="UP001596364">
    <property type="component" value="Unassembled WGS sequence"/>
</dbReference>
<dbReference type="Gene3D" id="3.55.40.10">
    <property type="entry name" value="minor pseudopilin epsh domain"/>
    <property type="match status" value="1"/>
</dbReference>
<keyword evidence="14" id="KW-1185">Reference proteome</keyword>